<sequence length="97" mass="10617">MGEMGHQAGHVPGVRAMGGRTSIWRMSPAQALCVWPLWSHLCPELLRLDAGALRVWNSLPCEHSQLCLWGPHSPGSHSSQGLLPVLYEAERPREGGN</sequence>
<dbReference type="AlphaFoldDB" id="A0A2K5XR25"/>
<reference evidence="1" key="1">
    <citation type="submission" date="2025-08" db="UniProtKB">
        <authorList>
            <consortium name="Ensembl"/>
        </authorList>
    </citation>
    <scope>IDENTIFICATION</scope>
</reference>
<dbReference type="OMA" id="IWRMSPA"/>
<dbReference type="Proteomes" id="UP000233140">
    <property type="component" value="Unassembled WGS sequence"/>
</dbReference>
<name>A0A2K5XR25_MANLE</name>
<accession>A0A2K5XR25</accession>
<keyword evidence="2" id="KW-1185">Reference proteome</keyword>
<dbReference type="Ensembl" id="ENSMLET00000027289.1">
    <property type="protein sequence ID" value="ENSMLEP00000005748.1"/>
    <property type="gene ID" value="ENSMLEG00000024942.1"/>
</dbReference>
<evidence type="ECO:0000313" key="2">
    <source>
        <dbReference type="Proteomes" id="UP000233140"/>
    </source>
</evidence>
<reference evidence="1" key="2">
    <citation type="submission" date="2025-09" db="UniProtKB">
        <authorList>
            <consortium name="Ensembl"/>
        </authorList>
    </citation>
    <scope>IDENTIFICATION</scope>
</reference>
<protein>
    <submittedName>
        <fullName evidence="1">Uncharacterized protein</fullName>
    </submittedName>
</protein>
<organism evidence="1 2">
    <name type="scientific">Mandrillus leucophaeus</name>
    <name type="common">Drill</name>
    <name type="synonym">Papio leucophaeus</name>
    <dbReference type="NCBI Taxonomy" id="9568"/>
    <lineage>
        <taxon>Eukaryota</taxon>
        <taxon>Metazoa</taxon>
        <taxon>Chordata</taxon>
        <taxon>Craniata</taxon>
        <taxon>Vertebrata</taxon>
        <taxon>Euteleostomi</taxon>
        <taxon>Mammalia</taxon>
        <taxon>Eutheria</taxon>
        <taxon>Euarchontoglires</taxon>
        <taxon>Primates</taxon>
        <taxon>Haplorrhini</taxon>
        <taxon>Catarrhini</taxon>
        <taxon>Cercopithecidae</taxon>
        <taxon>Cercopithecinae</taxon>
        <taxon>Mandrillus</taxon>
    </lineage>
</organism>
<proteinExistence type="predicted"/>
<dbReference type="GeneTree" id="ENSGT00910000147745"/>
<evidence type="ECO:0000313" key="1">
    <source>
        <dbReference type="Ensembl" id="ENSMLEP00000005748.1"/>
    </source>
</evidence>